<dbReference type="InterPro" id="IPR012337">
    <property type="entry name" value="RNaseH-like_sf"/>
</dbReference>
<dbReference type="GO" id="GO:0003676">
    <property type="term" value="F:nucleic acid binding"/>
    <property type="evidence" value="ECO:0007669"/>
    <property type="project" value="InterPro"/>
</dbReference>
<comment type="caution">
    <text evidence="2">The sequence shown here is derived from an EMBL/GenBank/DDBJ whole genome shotgun (WGS) entry which is preliminary data.</text>
</comment>
<dbReference type="Pfam" id="PF00075">
    <property type="entry name" value="RNase_H"/>
    <property type="match status" value="1"/>
</dbReference>
<evidence type="ECO:0000313" key="3">
    <source>
        <dbReference type="Proteomes" id="UP000219602"/>
    </source>
</evidence>
<evidence type="ECO:0000259" key="1">
    <source>
        <dbReference type="PROSITE" id="PS50879"/>
    </source>
</evidence>
<dbReference type="GO" id="GO:0004523">
    <property type="term" value="F:RNA-DNA hybrid ribonuclease activity"/>
    <property type="evidence" value="ECO:0007669"/>
    <property type="project" value="InterPro"/>
</dbReference>
<accession>A0A2H3HU83</accession>
<dbReference type="InterPro" id="IPR036397">
    <property type="entry name" value="RNaseH_sf"/>
</dbReference>
<dbReference type="InterPro" id="IPR002156">
    <property type="entry name" value="RNaseH_domain"/>
</dbReference>
<dbReference type="AlphaFoldDB" id="A0A2H3HU83"/>
<organism evidence="2 3">
    <name type="scientific">Fusarium oxysporum f. sp. radicis-cucumerinum</name>
    <dbReference type="NCBI Taxonomy" id="327505"/>
    <lineage>
        <taxon>Eukaryota</taxon>
        <taxon>Fungi</taxon>
        <taxon>Dikarya</taxon>
        <taxon>Ascomycota</taxon>
        <taxon>Pezizomycotina</taxon>
        <taxon>Sordariomycetes</taxon>
        <taxon>Hypocreomycetidae</taxon>
        <taxon>Hypocreales</taxon>
        <taxon>Nectriaceae</taxon>
        <taxon>Fusarium</taxon>
        <taxon>Fusarium oxysporum species complex</taxon>
    </lineage>
</organism>
<dbReference type="PROSITE" id="PS50879">
    <property type="entry name" value="RNASE_H_1"/>
    <property type="match status" value="1"/>
</dbReference>
<gene>
    <name evidence="2" type="ORF">AU210_004657</name>
</gene>
<sequence>MLTESVGWCEAVDDYGGVDDYSHENVPKDVLVAYSRRMGVSHIRYFAGPYQLQKDGSSVIIQIDGACRGNGTRSVRGGWGAFFGPQSVYNSWGLVPPNAPQTSTYAELYALIGALDTVRNILPLALKRVFIVSDSSYLVRTLRSI</sequence>
<reference evidence="2 3" key="1">
    <citation type="journal article" date="2016" name="Environ. Microbiol.">
        <title>Effector profiles distinguish formae speciales of Fusarium oxysporum.</title>
        <authorList>
            <person name="van Dam P."/>
            <person name="Fokkens L."/>
            <person name="Schmidt S.M."/>
            <person name="Linmans J.H."/>
            <person name="Kistler H.C."/>
            <person name="Ma L.J."/>
            <person name="Rep M."/>
        </authorList>
    </citation>
    <scope>NUCLEOTIDE SEQUENCE [LARGE SCALE GENOMIC DNA]</scope>
    <source>
        <strain evidence="2 3">Forc016</strain>
    </source>
</reference>
<dbReference type="STRING" id="327505.A0A2H3HU83"/>
<evidence type="ECO:0000313" key="2">
    <source>
        <dbReference type="EMBL" id="PCD42123.1"/>
    </source>
</evidence>
<dbReference type="SUPFAM" id="SSF53098">
    <property type="entry name" value="Ribonuclease H-like"/>
    <property type="match status" value="1"/>
</dbReference>
<dbReference type="Gene3D" id="3.30.420.10">
    <property type="entry name" value="Ribonuclease H-like superfamily/Ribonuclease H"/>
    <property type="match status" value="1"/>
</dbReference>
<dbReference type="Proteomes" id="UP000219602">
    <property type="component" value="Chromosome 4"/>
</dbReference>
<feature type="domain" description="RNase H type-1" evidence="1">
    <location>
        <begin position="55"/>
        <end position="145"/>
    </location>
</feature>
<protein>
    <recommendedName>
        <fullName evidence="1">RNase H type-1 domain-containing protein</fullName>
    </recommendedName>
</protein>
<dbReference type="EMBL" id="MABQ02000003">
    <property type="protein sequence ID" value="PCD42123.1"/>
    <property type="molecule type" value="Genomic_DNA"/>
</dbReference>
<reference evidence="2 3" key="2">
    <citation type="journal article" date="2017" name="Sci. Rep.">
        <title>A mobile pathogenicity chromosome in Fusarium oxysporum for infection of multiple cucurbit species.</title>
        <authorList>
            <person name="van Dam P."/>
            <person name="Fokkens L."/>
            <person name="Ayukawa Y."/>
            <person name="van der Gragt M."/>
            <person name="Ter Horst A."/>
            <person name="Brankovics B."/>
            <person name="Houterman P.M."/>
            <person name="Arie T."/>
            <person name="Rep M."/>
        </authorList>
    </citation>
    <scope>NUCLEOTIDE SEQUENCE [LARGE SCALE GENOMIC DNA]</scope>
    <source>
        <strain evidence="2 3">Forc016</strain>
    </source>
</reference>
<name>A0A2H3HU83_FUSOX</name>
<proteinExistence type="predicted"/>